<proteinExistence type="predicted"/>
<organism evidence="1 2">
    <name type="scientific">Candidatus Nomurabacteria bacterium RIFOXYA1_FULL_35_17</name>
    <dbReference type="NCBI Taxonomy" id="1801798"/>
    <lineage>
        <taxon>Bacteria</taxon>
        <taxon>Candidatus Nomuraibacteriota</taxon>
    </lineage>
</organism>
<dbReference type="AlphaFoldDB" id="A0A1F6YHN8"/>
<accession>A0A1F6YHN8</accession>
<protein>
    <recommendedName>
        <fullName evidence="3">Chemotaxis methyl-accepting receptor HlyB-like 4HB MCP domain-containing protein</fullName>
    </recommendedName>
</protein>
<sequence length="127" mass="14839">MYLIAKLMNTKRLILLIVISLLTAGNIYLGAQLFICKMELSRANQSLYIKQINEKTLVFAKLFVEKVLAGESEVDFEDRLQLENSIREINDPKIFDQWQKFIKSENDQQAQQEVRALFTMLLNKIQQ</sequence>
<reference evidence="1 2" key="1">
    <citation type="journal article" date="2016" name="Nat. Commun.">
        <title>Thousands of microbial genomes shed light on interconnected biogeochemical processes in an aquifer system.</title>
        <authorList>
            <person name="Anantharaman K."/>
            <person name="Brown C.T."/>
            <person name="Hug L.A."/>
            <person name="Sharon I."/>
            <person name="Castelle C.J."/>
            <person name="Probst A.J."/>
            <person name="Thomas B.C."/>
            <person name="Singh A."/>
            <person name="Wilkins M.J."/>
            <person name="Karaoz U."/>
            <person name="Brodie E.L."/>
            <person name="Williams K.H."/>
            <person name="Hubbard S.S."/>
            <person name="Banfield J.F."/>
        </authorList>
    </citation>
    <scope>NUCLEOTIDE SEQUENCE [LARGE SCALE GENOMIC DNA]</scope>
</reference>
<dbReference type="Proteomes" id="UP000179274">
    <property type="component" value="Unassembled WGS sequence"/>
</dbReference>
<dbReference type="EMBL" id="MFVW01000029">
    <property type="protein sequence ID" value="OGJ05893.1"/>
    <property type="molecule type" value="Genomic_DNA"/>
</dbReference>
<evidence type="ECO:0008006" key="3">
    <source>
        <dbReference type="Google" id="ProtNLM"/>
    </source>
</evidence>
<comment type="caution">
    <text evidence="1">The sequence shown here is derived from an EMBL/GenBank/DDBJ whole genome shotgun (WGS) entry which is preliminary data.</text>
</comment>
<evidence type="ECO:0000313" key="1">
    <source>
        <dbReference type="EMBL" id="OGJ05893.1"/>
    </source>
</evidence>
<evidence type="ECO:0000313" key="2">
    <source>
        <dbReference type="Proteomes" id="UP000179274"/>
    </source>
</evidence>
<name>A0A1F6YHN8_9BACT</name>
<gene>
    <name evidence="1" type="ORF">A2192_01460</name>
</gene>